<dbReference type="PANTHER" id="PTHR12369:SF13">
    <property type="entry name" value="HEXOSYLTRANSFERASE"/>
    <property type="match status" value="1"/>
</dbReference>
<proteinExistence type="inferred from homology"/>
<evidence type="ECO:0000256" key="9">
    <source>
        <dbReference type="RuleBase" id="RU364016"/>
    </source>
</evidence>
<evidence type="ECO:0000256" key="2">
    <source>
        <dbReference type="ARBA" id="ARBA00009239"/>
    </source>
</evidence>
<evidence type="ECO:0000256" key="5">
    <source>
        <dbReference type="ARBA" id="ARBA00022968"/>
    </source>
</evidence>
<gene>
    <name evidence="10" type="ORF">OKA104_LOCUS51067</name>
</gene>
<sequence>THIYLNTDIDVIDPMKDDDHEEIHEVINYAVEQLQKKYGIQLKFKKLINGYRQFDPTRGTHYIMDLSLIDKNKIEFIKRAELMRPLADF</sequence>
<organism evidence="10 11">
    <name type="scientific">Adineta steineri</name>
    <dbReference type="NCBI Taxonomy" id="433720"/>
    <lineage>
        <taxon>Eukaryota</taxon>
        <taxon>Metazoa</taxon>
        <taxon>Spiralia</taxon>
        <taxon>Gnathifera</taxon>
        <taxon>Rotifera</taxon>
        <taxon>Eurotatoria</taxon>
        <taxon>Bdelloidea</taxon>
        <taxon>Adinetida</taxon>
        <taxon>Adinetidae</taxon>
        <taxon>Adineta</taxon>
    </lineage>
</organism>
<dbReference type="EMBL" id="CAJOAY010026944">
    <property type="protein sequence ID" value="CAF4394803.1"/>
    <property type="molecule type" value="Genomic_DNA"/>
</dbReference>
<accession>A0A820NWE9</accession>
<protein>
    <recommendedName>
        <fullName evidence="9">Hexosyltransferase</fullName>
        <ecNumber evidence="9">2.4.1.-</ecNumber>
    </recommendedName>
</protein>
<dbReference type="Gene3D" id="3.10.450.10">
    <property type="match status" value="1"/>
</dbReference>
<evidence type="ECO:0000256" key="1">
    <source>
        <dbReference type="ARBA" id="ARBA00004447"/>
    </source>
</evidence>
<reference evidence="10" key="1">
    <citation type="submission" date="2021-02" db="EMBL/GenBank/DDBJ databases">
        <authorList>
            <person name="Nowell W R."/>
        </authorList>
    </citation>
    <scope>NUCLEOTIDE SEQUENCE</scope>
</reference>
<keyword evidence="6" id="KW-1133">Transmembrane helix</keyword>
<keyword evidence="3 9" id="KW-0808">Transferase</keyword>
<keyword evidence="7 9" id="KW-0333">Golgi apparatus</keyword>
<feature type="non-terminal residue" evidence="10">
    <location>
        <position position="1"/>
    </location>
</feature>
<evidence type="ECO:0000313" key="11">
    <source>
        <dbReference type="Proteomes" id="UP000663881"/>
    </source>
</evidence>
<evidence type="ECO:0000256" key="4">
    <source>
        <dbReference type="ARBA" id="ARBA00022692"/>
    </source>
</evidence>
<dbReference type="GO" id="GO:0047238">
    <property type="term" value="F:glucuronosyl-N-acetylgalactosaminyl-proteoglycan 4-beta-N-acetylgalactosaminyltransferase activity"/>
    <property type="evidence" value="ECO:0007669"/>
    <property type="project" value="TreeGrafter"/>
</dbReference>
<dbReference type="Pfam" id="PF05679">
    <property type="entry name" value="CHGN"/>
    <property type="match status" value="1"/>
</dbReference>
<dbReference type="EC" id="2.4.1.-" evidence="9"/>
<evidence type="ECO:0000256" key="3">
    <source>
        <dbReference type="ARBA" id="ARBA00022679"/>
    </source>
</evidence>
<evidence type="ECO:0000256" key="8">
    <source>
        <dbReference type="ARBA" id="ARBA00023136"/>
    </source>
</evidence>
<evidence type="ECO:0000256" key="6">
    <source>
        <dbReference type="ARBA" id="ARBA00022989"/>
    </source>
</evidence>
<name>A0A820NWE9_9BILA</name>
<evidence type="ECO:0000313" key="10">
    <source>
        <dbReference type="EMBL" id="CAF4394803.1"/>
    </source>
</evidence>
<comment type="caution">
    <text evidence="10">The sequence shown here is derived from an EMBL/GenBank/DDBJ whole genome shotgun (WGS) entry which is preliminary data.</text>
</comment>
<comment type="subcellular location">
    <subcellularLocation>
        <location evidence="1 9">Golgi apparatus</location>
        <location evidence="1 9">Golgi stack membrane</location>
        <topology evidence="1 9">Single-pass type II membrane protein</topology>
    </subcellularLocation>
</comment>
<dbReference type="SUPFAM" id="SSF54403">
    <property type="entry name" value="Cystatin/monellin"/>
    <property type="match status" value="1"/>
</dbReference>
<dbReference type="InterPro" id="IPR008428">
    <property type="entry name" value="Chond_GalNAc"/>
</dbReference>
<dbReference type="InterPro" id="IPR051227">
    <property type="entry name" value="CS_glycosyltransferase"/>
</dbReference>
<comment type="similarity">
    <text evidence="2 9">Belongs to the chondroitin N-acetylgalactosaminyltransferase family.</text>
</comment>
<keyword evidence="8" id="KW-0472">Membrane</keyword>
<keyword evidence="5 9" id="KW-0735">Signal-anchor</keyword>
<evidence type="ECO:0000256" key="7">
    <source>
        <dbReference type="ARBA" id="ARBA00023034"/>
    </source>
</evidence>
<keyword evidence="4" id="KW-0812">Transmembrane</keyword>
<dbReference type="Proteomes" id="UP000663881">
    <property type="component" value="Unassembled WGS sequence"/>
</dbReference>
<dbReference type="InterPro" id="IPR046350">
    <property type="entry name" value="Cystatin_sf"/>
</dbReference>
<dbReference type="GO" id="GO:0032580">
    <property type="term" value="C:Golgi cisterna membrane"/>
    <property type="evidence" value="ECO:0007669"/>
    <property type="project" value="UniProtKB-SubCell"/>
</dbReference>
<dbReference type="AlphaFoldDB" id="A0A820NWE9"/>
<dbReference type="PANTHER" id="PTHR12369">
    <property type="entry name" value="CHONDROITIN SYNTHASE"/>
    <property type="match status" value="1"/>
</dbReference>